<comment type="caution">
    <text evidence="2">The sequence shown here is derived from an EMBL/GenBank/DDBJ whole genome shotgun (WGS) entry which is preliminary data.</text>
</comment>
<keyword evidence="3" id="KW-1185">Reference proteome</keyword>
<gene>
    <name evidence="2" type="ORF">FOL47_002589</name>
</gene>
<dbReference type="AlphaFoldDB" id="A0A7J6MD82"/>
<organism evidence="2 3">
    <name type="scientific">Perkinsus chesapeaki</name>
    <name type="common">Clam parasite</name>
    <name type="synonym">Perkinsus andrewsi</name>
    <dbReference type="NCBI Taxonomy" id="330153"/>
    <lineage>
        <taxon>Eukaryota</taxon>
        <taxon>Sar</taxon>
        <taxon>Alveolata</taxon>
        <taxon>Perkinsozoa</taxon>
        <taxon>Perkinsea</taxon>
        <taxon>Perkinsida</taxon>
        <taxon>Perkinsidae</taxon>
        <taxon>Perkinsus</taxon>
    </lineage>
</organism>
<dbReference type="EMBL" id="JAAPAO010000172">
    <property type="protein sequence ID" value="KAF4669367.1"/>
    <property type="molecule type" value="Genomic_DNA"/>
</dbReference>
<name>A0A7J6MD82_PERCH</name>
<feature type="region of interest" description="Disordered" evidence="1">
    <location>
        <begin position="147"/>
        <end position="194"/>
    </location>
</feature>
<dbReference type="Proteomes" id="UP000591131">
    <property type="component" value="Unassembled WGS sequence"/>
</dbReference>
<protein>
    <submittedName>
        <fullName evidence="2">Uncharacterized protein</fullName>
    </submittedName>
</protein>
<sequence length="396" mass="44902">MGTAVTTSTTENSNKQLARCTRASIMRILNDMIKERPAQRSARSLVPRLAGQLTDGQLSLVRQDPKWVFGERLRKFAESFADTPSTEGSTLQEYRNYVRTAFPQESAVPLPVLWLRLLERDEQRHLKQTKPSAPGEAAEDRALVKTTRSFGRNSGSIDLKVEEAAGEGKPASSTNQDMQNYQRHKRPTAEENRQAINSQISSLLREYVSRNRNEQEENDQRLRELSLRKLIVASEQAAERRANMMNAAALKAAAKSSAAQAKFEARAATLEAAAKFRRERVMRKMAMKKGRGDAAQVLNEARRLTPVCDTLEQRIARYRREMAERDNESRLKAEAERKAQKRATKAKKDPFGFQRHFGRLDEMDTFVYQSSHTAAKPVCESDIALSMRAMSRDIKK</sequence>
<proteinExistence type="predicted"/>
<evidence type="ECO:0000313" key="2">
    <source>
        <dbReference type="EMBL" id="KAF4669367.1"/>
    </source>
</evidence>
<feature type="region of interest" description="Disordered" evidence="1">
    <location>
        <begin position="323"/>
        <end position="351"/>
    </location>
</feature>
<accession>A0A7J6MD82</accession>
<feature type="compositionally biased region" description="Basic and acidic residues" evidence="1">
    <location>
        <begin position="323"/>
        <end position="338"/>
    </location>
</feature>
<feature type="compositionally biased region" description="Polar residues" evidence="1">
    <location>
        <begin position="171"/>
        <end position="181"/>
    </location>
</feature>
<evidence type="ECO:0000256" key="1">
    <source>
        <dbReference type="SAM" id="MobiDB-lite"/>
    </source>
</evidence>
<feature type="compositionally biased region" description="Polar residues" evidence="1">
    <location>
        <begin position="147"/>
        <end position="156"/>
    </location>
</feature>
<reference evidence="2 3" key="1">
    <citation type="submission" date="2020-04" db="EMBL/GenBank/DDBJ databases">
        <title>Perkinsus chesapeaki whole genome sequence.</title>
        <authorList>
            <person name="Bogema D.R."/>
        </authorList>
    </citation>
    <scope>NUCLEOTIDE SEQUENCE [LARGE SCALE GENOMIC DNA]</scope>
    <source>
        <strain evidence="2">ATCC PRA-425</strain>
    </source>
</reference>
<evidence type="ECO:0000313" key="3">
    <source>
        <dbReference type="Proteomes" id="UP000591131"/>
    </source>
</evidence>